<reference evidence="1 2" key="1">
    <citation type="submission" date="2019-06" db="EMBL/GenBank/DDBJ databases">
        <title>Complete genome sequence of Ensifer mexicanus ITTG R7 isolated from nodules of Acacia angustissima (Mill.) Kuntze.</title>
        <authorList>
            <person name="Rincon-Rosales R."/>
            <person name="Rogel M.A."/>
            <person name="Guerrero G."/>
            <person name="Rincon-Molina C.I."/>
            <person name="Lopez-Lopez A."/>
            <person name="Martinez-Romero E."/>
        </authorList>
    </citation>
    <scope>NUCLEOTIDE SEQUENCE [LARGE SCALE GENOMIC DNA]</scope>
    <source>
        <strain evidence="1 2">ITTG R7</strain>
    </source>
</reference>
<accession>A0A859QER0</accession>
<sequence length="64" mass="6982">MANGLKKFFRAGDGAIRLHGCANRRRMPSALMDAVENRPTLFPGQTPRRLEMCARIGNVAGIGL</sequence>
<dbReference type="RefSeq" id="WP_180941212.1">
    <property type="nucleotide sequence ID" value="NZ_CP041238.1"/>
</dbReference>
<dbReference type="Proteomes" id="UP000510721">
    <property type="component" value="Chromosome"/>
</dbReference>
<dbReference type="KEGG" id="emx:FKV68_09505"/>
<organism evidence="1 2">
    <name type="scientific">Sinorhizobium mexicanum</name>
    <dbReference type="NCBI Taxonomy" id="375549"/>
    <lineage>
        <taxon>Bacteria</taxon>
        <taxon>Pseudomonadati</taxon>
        <taxon>Pseudomonadota</taxon>
        <taxon>Alphaproteobacteria</taxon>
        <taxon>Hyphomicrobiales</taxon>
        <taxon>Rhizobiaceae</taxon>
        <taxon>Sinorhizobium/Ensifer group</taxon>
        <taxon>Sinorhizobium</taxon>
    </lineage>
</organism>
<dbReference type="AlphaFoldDB" id="A0A859QER0"/>
<evidence type="ECO:0000313" key="1">
    <source>
        <dbReference type="EMBL" id="QLL61664.1"/>
    </source>
</evidence>
<protein>
    <submittedName>
        <fullName evidence="1">Uncharacterized protein</fullName>
    </submittedName>
</protein>
<evidence type="ECO:0000313" key="2">
    <source>
        <dbReference type="Proteomes" id="UP000510721"/>
    </source>
</evidence>
<name>A0A859QER0_9HYPH</name>
<gene>
    <name evidence="1" type="ORF">FKV68_09505</name>
</gene>
<keyword evidence="2" id="KW-1185">Reference proteome</keyword>
<proteinExistence type="predicted"/>
<dbReference type="EMBL" id="CP041238">
    <property type="protein sequence ID" value="QLL61664.1"/>
    <property type="molecule type" value="Genomic_DNA"/>
</dbReference>